<dbReference type="PANTHER" id="PTHR24421">
    <property type="entry name" value="NITRATE/NITRITE SENSOR PROTEIN NARX-RELATED"/>
    <property type="match status" value="1"/>
</dbReference>
<dbReference type="SMART" id="SM00387">
    <property type="entry name" value="HATPase_c"/>
    <property type="match status" value="1"/>
</dbReference>
<comment type="subcellular location">
    <subcellularLocation>
        <location evidence="3">Cytoplasm</location>
    </subcellularLocation>
</comment>
<keyword evidence="6" id="KW-0004">4Fe-4S</keyword>
<dbReference type="PRINTS" id="PR00344">
    <property type="entry name" value="BCTRLSENSOR"/>
</dbReference>
<dbReference type="InterPro" id="IPR005467">
    <property type="entry name" value="His_kinase_dom"/>
</dbReference>
<keyword evidence="19" id="KW-1185">Reference proteome</keyword>
<dbReference type="RefSeq" id="WP_209241758.1">
    <property type="nucleotide sequence ID" value="NZ_JADKMA010000140.1"/>
</dbReference>
<dbReference type="Proteomes" id="UP001519064">
    <property type="component" value="Unassembled WGS sequence"/>
</dbReference>
<organism evidence="18 19">
    <name type="scientific">Streptomyces oryzae</name>
    <dbReference type="NCBI Taxonomy" id="1434886"/>
    <lineage>
        <taxon>Bacteria</taxon>
        <taxon>Bacillati</taxon>
        <taxon>Actinomycetota</taxon>
        <taxon>Actinomycetes</taxon>
        <taxon>Kitasatosporales</taxon>
        <taxon>Streptomycetaceae</taxon>
        <taxon>Streptomyces</taxon>
    </lineage>
</organism>
<keyword evidence="7" id="KW-0963">Cytoplasm</keyword>
<evidence type="ECO:0000256" key="12">
    <source>
        <dbReference type="ARBA" id="ARBA00023012"/>
    </source>
</evidence>
<evidence type="ECO:0000313" key="18">
    <source>
        <dbReference type="EMBL" id="MBO8194658.1"/>
    </source>
</evidence>
<keyword evidence="10 18" id="KW-0418">Kinase</keyword>
<dbReference type="Gene3D" id="3.30.565.10">
    <property type="entry name" value="Histidine kinase-like ATPase, C-terminal domain"/>
    <property type="match status" value="1"/>
</dbReference>
<feature type="transmembrane region" description="Helical" evidence="16">
    <location>
        <begin position="77"/>
        <end position="99"/>
    </location>
</feature>
<comment type="function">
    <text evidence="14">Member of the two-component regulatory system NreB/NreC involved in the control of dissimilatory nitrate/nitrite reduction in response to oxygen. NreB functions as a direct oxygen sensor histidine kinase which is autophosphorylated, in the absence of oxygen, probably at the conserved histidine residue, and transfers its phosphate group probably to a conserved aspartate residue of NreC. NreB/NreC activates the expression of the nitrate (narGHJI) and nitrite (nir) reductase operons, as well as the putative nitrate transporter gene narT.</text>
</comment>
<accession>A0ABS3XGY5</accession>
<gene>
    <name evidence="18" type="ORF">ITI46_23815</name>
</gene>
<evidence type="ECO:0000256" key="8">
    <source>
        <dbReference type="ARBA" id="ARBA00022679"/>
    </source>
</evidence>
<dbReference type="CDD" id="cd16917">
    <property type="entry name" value="HATPase_UhpB-NarQ-NarX-like"/>
    <property type="match status" value="1"/>
</dbReference>
<dbReference type="Pfam" id="PF02518">
    <property type="entry name" value="HATPase_c"/>
    <property type="match status" value="1"/>
</dbReference>
<dbReference type="InterPro" id="IPR004358">
    <property type="entry name" value="Sig_transdc_His_kin-like_C"/>
</dbReference>
<dbReference type="InterPro" id="IPR036890">
    <property type="entry name" value="HATPase_C_sf"/>
</dbReference>
<dbReference type="InterPro" id="IPR003594">
    <property type="entry name" value="HATPase_dom"/>
</dbReference>
<evidence type="ECO:0000256" key="5">
    <source>
        <dbReference type="ARBA" id="ARBA00017322"/>
    </source>
</evidence>
<comment type="catalytic activity">
    <reaction evidence="1">
        <text>ATP + protein L-histidine = ADP + protein N-phospho-L-histidine.</text>
        <dbReference type="EC" id="2.7.13.3"/>
    </reaction>
</comment>
<dbReference type="InterPro" id="IPR017205">
    <property type="entry name" value="Sig_transdc_His_kinase_ChrS"/>
</dbReference>
<evidence type="ECO:0000256" key="2">
    <source>
        <dbReference type="ARBA" id="ARBA00001966"/>
    </source>
</evidence>
<evidence type="ECO:0000256" key="6">
    <source>
        <dbReference type="ARBA" id="ARBA00022485"/>
    </source>
</evidence>
<keyword evidence="16" id="KW-1133">Transmembrane helix</keyword>
<keyword evidence="16" id="KW-0812">Transmembrane</keyword>
<dbReference type="PROSITE" id="PS50109">
    <property type="entry name" value="HIS_KIN"/>
    <property type="match status" value="1"/>
</dbReference>
<protein>
    <recommendedName>
        <fullName evidence="5">Oxygen sensor histidine kinase NreB</fullName>
        <ecNumber evidence="4">2.7.13.3</ecNumber>
    </recommendedName>
    <alternativeName>
        <fullName evidence="15">Nitrogen regulation protein B</fullName>
    </alternativeName>
</protein>
<evidence type="ECO:0000259" key="17">
    <source>
        <dbReference type="PROSITE" id="PS50109"/>
    </source>
</evidence>
<keyword evidence="16" id="KW-0472">Membrane</keyword>
<evidence type="ECO:0000256" key="7">
    <source>
        <dbReference type="ARBA" id="ARBA00022490"/>
    </source>
</evidence>
<evidence type="ECO:0000256" key="9">
    <source>
        <dbReference type="ARBA" id="ARBA00022723"/>
    </source>
</evidence>
<reference evidence="18 19" key="1">
    <citation type="submission" date="2020-11" db="EMBL/GenBank/DDBJ databases">
        <title>Streptomyces spirodelae sp. nov., isolated from duckweed.</title>
        <authorList>
            <person name="Saimee Y."/>
            <person name="Duangmal K."/>
        </authorList>
    </citation>
    <scope>NUCLEOTIDE SEQUENCE [LARGE SCALE GENOMIC DNA]</scope>
    <source>
        <strain evidence="18 19">S16-07</strain>
    </source>
</reference>
<sequence>MEERADPDNRWLTAVMHAAFCLLLGSSLVRFLTYDQRERHTFWIVTLFAVFGVLYALGRVLAPAPRPGSRPTARHLVWLGTVSAVWIVLLALAPSATWCAMPLLFAGLHTLSARIAVPVVAGLTTLVVASQLRGTEGAVNPNMVVAPPAIAAVATAVLVHLQRQAARQRVLIDDLLRTRRDLRATERRAGTLAERQRLATEIHDTLAQSLSSQQMLLQAAERVWRTDPEAARGHVRDAAEITSRSLTEARRFVHDLAPADLAGNSLAEALSSLAERESGPGLTVVFRLDGAPGPLPEQVEAQLLRIAQGALANVREHAAATRAAVTLTCQDDEVSLDIADNGRGFAPDGPPVASAGADRARGHGLPAMRIRAAQLGGTLGVESAPGEGTVVSASVPLAAHPDPTPMEAAP</sequence>
<comment type="caution">
    <text evidence="18">The sequence shown here is derived from an EMBL/GenBank/DDBJ whole genome shotgun (WGS) entry which is preliminary data.</text>
</comment>
<feature type="transmembrane region" description="Helical" evidence="16">
    <location>
        <begin position="111"/>
        <end position="132"/>
    </location>
</feature>
<evidence type="ECO:0000256" key="3">
    <source>
        <dbReference type="ARBA" id="ARBA00004496"/>
    </source>
</evidence>
<evidence type="ECO:0000256" key="10">
    <source>
        <dbReference type="ARBA" id="ARBA00022777"/>
    </source>
</evidence>
<keyword evidence="9" id="KW-0479">Metal-binding</keyword>
<evidence type="ECO:0000256" key="4">
    <source>
        <dbReference type="ARBA" id="ARBA00012438"/>
    </source>
</evidence>
<evidence type="ECO:0000256" key="13">
    <source>
        <dbReference type="ARBA" id="ARBA00023014"/>
    </source>
</evidence>
<name>A0ABS3XGY5_9ACTN</name>
<keyword evidence="12" id="KW-0902">Two-component regulatory system</keyword>
<dbReference type="Gene3D" id="1.20.5.1930">
    <property type="match status" value="1"/>
</dbReference>
<dbReference type="EC" id="2.7.13.3" evidence="4"/>
<evidence type="ECO:0000256" key="15">
    <source>
        <dbReference type="ARBA" id="ARBA00030800"/>
    </source>
</evidence>
<dbReference type="InterPro" id="IPR011712">
    <property type="entry name" value="Sig_transdc_His_kin_sub3_dim/P"/>
</dbReference>
<evidence type="ECO:0000256" key="14">
    <source>
        <dbReference type="ARBA" id="ARBA00024827"/>
    </source>
</evidence>
<feature type="transmembrane region" description="Helical" evidence="16">
    <location>
        <begin position="40"/>
        <end position="57"/>
    </location>
</feature>
<proteinExistence type="predicted"/>
<evidence type="ECO:0000256" key="11">
    <source>
        <dbReference type="ARBA" id="ARBA00023004"/>
    </source>
</evidence>
<feature type="domain" description="Histidine kinase" evidence="17">
    <location>
        <begin position="197"/>
        <end position="399"/>
    </location>
</feature>
<feature type="transmembrane region" description="Helical" evidence="16">
    <location>
        <begin position="144"/>
        <end position="161"/>
    </location>
</feature>
<feature type="transmembrane region" description="Helical" evidence="16">
    <location>
        <begin position="12"/>
        <end position="33"/>
    </location>
</feature>
<dbReference type="SUPFAM" id="SSF55874">
    <property type="entry name" value="ATPase domain of HSP90 chaperone/DNA topoisomerase II/histidine kinase"/>
    <property type="match status" value="1"/>
</dbReference>
<dbReference type="EMBL" id="JADKMA010000140">
    <property type="protein sequence ID" value="MBO8194658.1"/>
    <property type="molecule type" value="Genomic_DNA"/>
</dbReference>
<comment type="cofactor">
    <cofactor evidence="2">
        <name>[4Fe-4S] cluster</name>
        <dbReference type="ChEBI" id="CHEBI:49883"/>
    </cofactor>
</comment>
<dbReference type="InterPro" id="IPR050482">
    <property type="entry name" value="Sensor_HK_TwoCompSys"/>
</dbReference>
<evidence type="ECO:0000313" key="19">
    <source>
        <dbReference type="Proteomes" id="UP001519064"/>
    </source>
</evidence>
<dbReference type="PANTHER" id="PTHR24421:SF62">
    <property type="entry name" value="SENSORY TRANSDUCTION HISTIDINE KINASE"/>
    <property type="match status" value="1"/>
</dbReference>
<dbReference type="Pfam" id="PF07730">
    <property type="entry name" value="HisKA_3"/>
    <property type="match status" value="1"/>
</dbReference>
<keyword evidence="13" id="KW-0411">Iron-sulfur</keyword>
<evidence type="ECO:0000256" key="16">
    <source>
        <dbReference type="SAM" id="Phobius"/>
    </source>
</evidence>
<dbReference type="GO" id="GO:0016301">
    <property type="term" value="F:kinase activity"/>
    <property type="evidence" value="ECO:0007669"/>
    <property type="project" value="UniProtKB-KW"/>
</dbReference>
<keyword evidence="8" id="KW-0808">Transferase</keyword>
<evidence type="ECO:0000256" key="1">
    <source>
        <dbReference type="ARBA" id="ARBA00000085"/>
    </source>
</evidence>
<keyword evidence="11" id="KW-0408">Iron</keyword>
<dbReference type="PIRSF" id="PIRSF037434">
    <property type="entry name" value="STHK_ChrS"/>
    <property type="match status" value="1"/>
</dbReference>